<sequence length="855" mass="93683">MKKILLLLLGLSFVMSSAQNIFEKDPNWNTYELPNNQYYVDGFYFVKSEVQSDGKLIVAVTNYSSIPTTSLVRLDGNQRDTSFLSGNFNGLIKDFLIQPDGKIVVVGAFTTYEGIAAKYMVRLNPDGTRDNSFVMGNGFTIQMNSTYTWAGVVKIQPDGKLLVGGDAIASYNGQAVSLIVRINADGSPDPTFVYDPAAYKLGVHSIAIQPDGKIIIGDNGRIYRTLANGTLDPSWTRNTPQASQPTFISNYADREIRTIVVLPNGKILVGGEFEQAFNSSNRRDLVRLNADGSLDPSFYGWGFRTVTNSRVGVSSIVVLADGKIIIGGDFTRWSNDLNTVISTPKCILRLNSDGTLDSSFTAYASFSTDYNDTNSIKDIKMTSDGKLVCVGSINSYNGVAVNNIVRIDTDGNRDTTFHNICKGFNDRVGKILQQPNGKILVSGRFSMYNGSTRDRLVRLNEDGSVDESFEAKCYQFIADYNQITDMALQADGKILITSSGMFFFNGQAGGSFVRLNSDGSLDTSFVSLTPGDYGLYGSYTCVRVQPDGKILTVGRTGNDNVIKRFNPDRTLDTTFNFTTYTNCNEVALQPDGKILFSYYTGWGVDNYKMGRLLPDGQIDTSFNPPTTTPGVTNFTLQPDGKVLCFSDVTGGHSVFRLNANGSLDTGFSFPSTQSFQSENTAHALLPDGKILMGVRLVSVFPNYLVRRNPDGSADTTFNIGSGFAIGINYGPTDTEYISDIDIDSYGRILVGGTFRLFNGQPENAFVRLRPEGFLSTPDITEEGSFVIYPNPVKDTIHISTRKGKTVDRVSLFSLSGNLIMSVSDTNIDVSFLENGFYIIKISSGNEIEQFKIIKN</sequence>
<dbReference type="SUPFAM" id="SSF82171">
    <property type="entry name" value="DPP6 N-terminal domain-like"/>
    <property type="match status" value="1"/>
</dbReference>
<dbReference type="OrthoDB" id="9805017at2"/>
<dbReference type="Pfam" id="PF18962">
    <property type="entry name" value="Por_Secre_tail"/>
    <property type="match status" value="1"/>
</dbReference>
<keyword evidence="1 2" id="KW-0732">Signal</keyword>
<organism evidence="4 5">
    <name type="scientific">Flavobacterium limnosediminis JC2902</name>
    <dbReference type="NCBI Taxonomy" id="1341181"/>
    <lineage>
        <taxon>Bacteria</taxon>
        <taxon>Pseudomonadati</taxon>
        <taxon>Bacteroidota</taxon>
        <taxon>Flavobacteriia</taxon>
        <taxon>Flavobacteriales</taxon>
        <taxon>Flavobacteriaceae</taxon>
        <taxon>Flavobacterium</taxon>
    </lineage>
</organism>
<gene>
    <name evidence="4" type="ORF">FLJC2902T_13230</name>
</gene>
<evidence type="ECO:0000256" key="1">
    <source>
        <dbReference type="ARBA" id="ARBA00022729"/>
    </source>
</evidence>
<dbReference type="InterPro" id="IPR026444">
    <property type="entry name" value="Secre_tail"/>
</dbReference>
<reference evidence="4 5" key="1">
    <citation type="submission" date="2013-08" db="EMBL/GenBank/DDBJ databases">
        <title>Flavobacterium limnosediminis JC2902 genome sequencing.</title>
        <authorList>
            <person name="Lee K."/>
            <person name="Yi H."/>
            <person name="Park S."/>
            <person name="Chun J."/>
        </authorList>
    </citation>
    <scope>NUCLEOTIDE SEQUENCE [LARGE SCALE GENOMIC DNA]</scope>
    <source>
        <strain evidence="4 5">JC2902</strain>
    </source>
</reference>
<dbReference type="AlphaFoldDB" id="V6SQK7"/>
<name>V6SQK7_9FLAO</name>
<dbReference type="PATRIC" id="fig|1341181.4.peg.1303"/>
<evidence type="ECO:0000313" key="4">
    <source>
        <dbReference type="EMBL" id="ESU28729.1"/>
    </source>
</evidence>
<evidence type="ECO:0000256" key="2">
    <source>
        <dbReference type="SAM" id="SignalP"/>
    </source>
</evidence>
<dbReference type="PANTHER" id="PTHR42754:SF1">
    <property type="entry name" value="LIPOPROTEIN"/>
    <property type="match status" value="1"/>
</dbReference>
<dbReference type="RefSeq" id="WP_023578965.1">
    <property type="nucleotide sequence ID" value="NZ_AVGG01000005.1"/>
</dbReference>
<proteinExistence type="predicted"/>
<dbReference type="STRING" id="1341181.FLJC2902T_13230"/>
<dbReference type="eggNOG" id="COG3386">
    <property type="taxonomic scope" value="Bacteria"/>
</dbReference>
<dbReference type="SUPFAM" id="SSF101898">
    <property type="entry name" value="NHL repeat"/>
    <property type="match status" value="2"/>
</dbReference>
<feature type="signal peptide" evidence="2">
    <location>
        <begin position="1"/>
        <end position="18"/>
    </location>
</feature>
<evidence type="ECO:0000259" key="3">
    <source>
        <dbReference type="Pfam" id="PF18962"/>
    </source>
</evidence>
<dbReference type="Gene3D" id="2.80.10.50">
    <property type="match status" value="6"/>
</dbReference>
<feature type="domain" description="Secretion system C-terminal sorting" evidence="3">
    <location>
        <begin position="787"/>
        <end position="852"/>
    </location>
</feature>
<evidence type="ECO:0000313" key="5">
    <source>
        <dbReference type="Proteomes" id="UP000018004"/>
    </source>
</evidence>
<dbReference type="Pfam" id="PF17164">
    <property type="entry name" value="DUF5122"/>
    <property type="match status" value="13"/>
</dbReference>
<dbReference type="EMBL" id="AVGG01000005">
    <property type="protein sequence ID" value="ESU28729.1"/>
    <property type="molecule type" value="Genomic_DNA"/>
</dbReference>
<keyword evidence="5" id="KW-1185">Reference proteome</keyword>
<dbReference type="PANTHER" id="PTHR42754">
    <property type="entry name" value="ENDOGLUCANASE"/>
    <property type="match status" value="1"/>
</dbReference>
<dbReference type="Proteomes" id="UP000018004">
    <property type="component" value="Unassembled WGS sequence"/>
</dbReference>
<dbReference type="InterPro" id="IPR013431">
    <property type="entry name" value="Delta_60_rpt"/>
</dbReference>
<accession>V6SQK7</accession>
<comment type="caution">
    <text evidence="4">The sequence shown here is derived from an EMBL/GenBank/DDBJ whole genome shotgun (WGS) entry which is preliminary data.</text>
</comment>
<protein>
    <recommendedName>
        <fullName evidence="3">Secretion system C-terminal sorting domain-containing protein</fullName>
    </recommendedName>
</protein>
<dbReference type="NCBIfam" id="TIGR04183">
    <property type="entry name" value="Por_Secre_tail"/>
    <property type="match status" value="1"/>
</dbReference>
<feature type="chain" id="PRO_5004751147" description="Secretion system C-terminal sorting domain-containing protein" evidence="2">
    <location>
        <begin position="19"/>
        <end position="855"/>
    </location>
</feature>
<dbReference type="NCBIfam" id="TIGR02608">
    <property type="entry name" value="delta_60_rpt"/>
    <property type="match status" value="11"/>
</dbReference>